<comment type="similarity">
    <text evidence="9">Belongs to the QueG family.</text>
</comment>
<feature type="binding site" evidence="9">
    <location>
        <position position="209"/>
    </location>
    <ligand>
        <name>[4Fe-4S] cluster</name>
        <dbReference type="ChEBI" id="CHEBI:49883"/>
        <label>1</label>
    </ligand>
</feature>
<comment type="subcellular location">
    <subcellularLocation>
        <location evidence="9">Cytoplasm</location>
    </subcellularLocation>
</comment>
<organism evidence="11 12">
    <name type="scientific">Pseudoalteromonas tetraodonis GFC</name>
    <dbReference type="NCBI Taxonomy" id="1315271"/>
    <lineage>
        <taxon>Bacteria</taxon>
        <taxon>Pseudomonadati</taxon>
        <taxon>Pseudomonadota</taxon>
        <taxon>Gammaproteobacteria</taxon>
        <taxon>Alteromonadales</taxon>
        <taxon>Pseudoalteromonadaceae</taxon>
        <taxon>Pseudoalteromonas</taxon>
    </lineage>
</organism>
<keyword evidence="4 9" id="KW-0479">Metal-binding</keyword>
<dbReference type="GO" id="GO:0031419">
    <property type="term" value="F:cobalamin binding"/>
    <property type="evidence" value="ECO:0007669"/>
    <property type="project" value="UniProtKB-KW"/>
</dbReference>
<evidence type="ECO:0000256" key="8">
    <source>
        <dbReference type="ARBA" id="ARBA00023014"/>
    </source>
</evidence>
<evidence type="ECO:0000256" key="9">
    <source>
        <dbReference type="HAMAP-Rule" id="MF_00916"/>
    </source>
</evidence>
<evidence type="ECO:0000256" key="7">
    <source>
        <dbReference type="ARBA" id="ARBA00023004"/>
    </source>
</evidence>
<evidence type="ECO:0000256" key="1">
    <source>
        <dbReference type="ARBA" id="ARBA00022485"/>
    </source>
</evidence>
<evidence type="ECO:0000256" key="2">
    <source>
        <dbReference type="ARBA" id="ARBA00022490"/>
    </source>
</evidence>
<keyword evidence="9" id="KW-0170">Cobalt</keyword>
<reference evidence="11" key="2">
    <citation type="submission" date="2023-01" db="EMBL/GenBank/DDBJ databases">
        <title>Draft genome sequence of Pseudoalteromonas tetraodonis strain NBRC 103034.</title>
        <authorList>
            <person name="Sun Q."/>
            <person name="Mori K."/>
        </authorList>
    </citation>
    <scope>NUCLEOTIDE SEQUENCE</scope>
    <source>
        <strain evidence="11">NBRC 103034</strain>
    </source>
</reference>
<gene>
    <name evidence="9 11" type="primary">queG</name>
    <name evidence="11" type="ORF">GCM10007914_09330</name>
</gene>
<dbReference type="PANTHER" id="PTHR30002">
    <property type="entry name" value="EPOXYQUEUOSINE REDUCTASE"/>
    <property type="match status" value="1"/>
</dbReference>
<keyword evidence="3 9" id="KW-0819">tRNA processing</keyword>
<accession>A0AA37S233</accession>
<dbReference type="NCBIfam" id="TIGR00276">
    <property type="entry name" value="tRNA epoxyqueuosine(34) reductase QueG"/>
    <property type="match status" value="1"/>
</dbReference>
<keyword evidence="8 9" id="KW-0411">Iron-sulfur</keyword>
<evidence type="ECO:0000313" key="12">
    <source>
        <dbReference type="Proteomes" id="UP001161408"/>
    </source>
</evidence>
<feature type="binding site" evidence="9">
    <location>
        <position position="148"/>
    </location>
    <ligand>
        <name>cob(II)alamin</name>
        <dbReference type="ChEBI" id="CHEBI:16304"/>
    </ligand>
</feature>
<evidence type="ECO:0000256" key="4">
    <source>
        <dbReference type="ARBA" id="ARBA00022723"/>
    </source>
</evidence>
<dbReference type="GO" id="GO:0052693">
    <property type="term" value="F:epoxyqueuosine reductase activity"/>
    <property type="evidence" value="ECO:0007669"/>
    <property type="project" value="UniProtKB-UniRule"/>
</dbReference>
<keyword evidence="6 9" id="KW-0560">Oxidoreductase</keyword>
<keyword evidence="2 9" id="KW-0963">Cytoplasm</keyword>
<feature type="binding site" evidence="9">
    <location>
        <position position="183"/>
    </location>
    <ligand>
        <name>cob(II)alamin</name>
        <dbReference type="ChEBI" id="CHEBI:16304"/>
    </ligand>
</feature>
<dbReference type="PANTHER" id="PTHR30002:SF4">
    <property type="entry name" value="EPOXYQUEUOSINE REDUCTASE"/>
    <property type="match status" value="1"/>
</dbReference>
<comment type="pathway">
    <text evidence="9">tRNA modification; tRNA-queuosine biosynthesis.</text>
</comment>
<dbReference type="SUPFAM" id="SSF54862">
    <property type="entry name" value="4Fe-4S ferredoxins"/>
    <property type="match status" value="1"/>
</dbReference>
<dbReference type="PROSITE" id="PS00198">
    <property type="entry name" value="4FE4S_FER_1"/>
    <property type="match status" value="1"/>
</dbReference>
<dbReference type="FunFam" id="3.30.70.20:FF:000017">
    <property type="entry name" value="Epoxyqueuosine reductase"/>
    <property type="match status" value="1"/>
</dbReference>
<dbReference type="Pfam" id="PF13484">
    <property type="entry name" value="Fer4_16"/>
    <property type="match status" value="1"/>
</dbReference>
<feature type="binding site" evidence="9">
    <location>
        <position position="213"/>
    </location>
    <ligand>
        <name>[4Fe-4S] cluster</name>
        <dbReference type="ChEBI" id="CHEBI:49883"/>
        <label>2</label>
    </ligand>
</feature>
<dbReference type="Pfam" id="PF08331">
    <property type="entry name" value="QueG_DUF1730"/>
    <property type="match status" value="1"/>
</dbReference>
<name>A0AA37S233_9GAMM</name>
<feature type="binding site" evidence="9">
    <location>
        <position position="172"/>
    </location>
    <ligand>
        <name>cob(II)alamin</name>
        <dbReference type="ChEBI" id="CHEBI:16304"/>
    </ligand>
</feature>
<evidence type="ECO:0000259" key="10">
    <source>
        <dbReference type="PROSITE" id="PS51379"/>
    </source>
</evidence>
<dbReference type="InterPro" id="IPR004453">
    <property type="entry name" value="QueG"/>
</dbReference>
<comment type="catalytic activity">
    <reaction evidence="9">
        <text>epoxyqueuosine(34) in tRNA + AH2 = queuosine(34) in tRNA + A + H2O</text>
        <dbReference type="Rhea" id="RHEA:32159"/>
        <dbReference type="Rhea" id="RHEA-COMP:18571"/>
        <dbReference type="Rhea" id="RHEA-COMP:18582"/>
        <dbReference type="ChEBI" id="CHEBI:13193"/>
        <dbReference type="ChEBI" id="CHEBI:15377"/>
        <dbReference type="ChEBI" id="CHEBI:17499"/>
        <dbReference type="ChEBI" id="CHEBI:194431"/>
        <dbReference type="ChEBI" id="CHEBI:194443"/>
        <dbReference type="EC" id="1.17.99.6"/>
    </reaction>
</comment>
<feature type="binding site" evidence="9">
    <location>
        <position position="263"/>
    </location>
    <ligand>
        <name>[4Fe-4S] cluster</name>
        <dbReference type="ChEBI" id="CHEBI:49883"/>
        <label>1</label>
    </ligand>
</feature>
<dbReference type="AlphaFoldDB" id="A0AA37S233"/>
<dbReference type="Gene3D" id="3.30.70.20">
    <property type="match status" value="1"/>
</dbReference>
<keyword evidence="9" id="KW-0846">Cobalamin</keyword>
<evidence type="ECO:0000256" key="3">
    <source>
        <dbReference type="ARBA" id="ARBA00022694"/>
    </source>
</evidence>
<evidence type="ECO:0000313" key="11">
    <source>
        <dbReference type="EMBL" id="GLQ02052.1"/>
    </source>
</evidence>
<feature type="binding site" evidence="9">
    <location>
        <position position="71"/>
    </location>
    <ligand>
        <name>cob(II)alamin</name>
        <dbReference type="ChEBI" id="CHEBI:16304"/>
    </ligand>
</feature>
<comment type="cofactor">
    <cofactor evidence="9">
        <name>cob(II)alamin</name>
        <dbReference type="ChEBI" id="CHEBI:16304"/>
    </cofactor>
</comment>
<proteinExistence type="inferred from homology"/>
<keyword evidence="12" id="KW-1185">Reference proteome</keyword>
<feature type="binding site" evidence="9">
    <location>
        <position position="203"/>
    </location>
    <ligand>
        <name>[4Fe-4S] cluster</name>
        <dbReference type="ChEBI" id="CHEBI:49883"/>
        <label>1</label>
    </ligand>
</feature>
<comment type="function">
    <text evidence="9">Catalyzes the conversion of epoxyqueuosine (oQ) to queuosine (Q), which is a hypermodified base found in the wobble positions of tRNA(Asp), tRNA(Asn), tRNA(His) and tRNA(Tyr).</text>
</comment>
<comment type="caution">
    <text evidence="11">The sequence shown here is derived from an EMBL/GenBank/DDBJ whole genome shotgun (WGS) entry which is preliminary data.</text>
</comment>
<dbReference type="Proteomes" id="UP001161408">
    <property type="component" value="Unassembled WGS sequence"/>
</dbReference>
<protein>
    <recommendedName>
        <fullName evidence="9">Epoxyqueuosine reductase</fullName>
        <ecNumber evidence="9">1.17.99.6</ecNumber>
    </recommendedName>
    <alternativeName>
        <fullName evidence="9">Queuosine biosynthesis protein QueG</fullName>
    </alternativeName>
</protein>
<evidence type="ECO:0000256" key="6">
    <source>
        <dbReference type="ARBA" id="ARBA00023002"/>
    </source>
</evidence>
<feature type="binding site" evidence="9">
    <location>
        <position position="206"/>
    </location>
    <ligand>
        <name>[4Fe-4S] cluster</name>
        <dbReference type="ChEBI" id="CHEBI:49883"/>
        <label>1</label>
    </ligand>
</feature>
<dbReference type="EMBL" id="BSNE01000003">
    <property type="protein sequence ID" value="GLQ02052.1"/>
    <property type="molecule type" value="Genomic_DNA"/>
</dbReference>
<feature type="binding site" evidence="9">
    <location>
        <position position="229"/>
    </location>
    <ligand>
        <name>[4Fe-4S] cluster</name>
        <dbReference type="ChEBI" id="CHEBI:49883"/>
        <label>2</label>
    </ligand>
</feature>
<keyword evidence="1 9" id="KW-0004">4Fe-4S</keyword>
<keyword evidence="7 9" id="KW-0408">Iron</keyword>
<feature type="binding site" evidence="9">
    <location>
        <position position="256"/>
    </location>
    <ligand>
        <name>[4Fe-4S] cluster</name>
        <dbReference type="ChEBI" id="CHEBI:49883"/>
        <label>2</label>
    </ligand>
</feature>
<reference evidence="11" key="1">
    <citation type="journal article" date="2014" name="Int. J. Syst. Evol. Microbiol.">
        <title>Complete genome sequence of Corynebacterium casei LMG S-19264T (=DSM 44701T), isolated from a smear-ripened cheese.</title>
        <authorList>
            <consortium name="US DOE Joint Genome Institute (JGI-PGF)"/>
            <person name="Walter F."/>
            <person name="Albersmeier A."/>
            <person name="Kalinowski J."/>
            <person name="Ruckert C."/>
        </authorList>
    </citation>
    <scope>NUCLEOTIDE SEQUENCE</scope>
    <source>
        <strain evidence="11">NBRC 103034</strain>
    </source>
</reference>
<comment type="subunit">
    <text evidence="9">Monomer.</text>
</comment>
<feature type="domain" description="4Fe-4S ferredoxin-type" evidence="10">
    <location>
        <begin position="191"/>
        <end position="223"/>
    </location>
</feature>
<comment type="caution">
    <text evidence="9">Lacks conserved residue(s) required for the propagation of feature annotation.</text>
</comment>
<dbReference type="InterPro" id="IPR017900">
    <property type="entry name" value="4Fe4S_Fe_S_CS"/>
</dbReference>
<dbReference type="PROSITE" id="PS51379">
    <property type="entry name" value="4FE4S_FER_2"/>
    <property type="match status" value="1"/>
</dbReference>
<dbReference type="GO" id="GO:0051539">
    <property type="term" value="F:4 iron, 4 sulfur cluster binding"/>
    <property type="evidence" value="ECO:0007669"/>
    <property type="project" value="UniProtKB-KW"/>
</dbReference>
<evidence type="ECO:0000256" key="5">
    <source>
        <dbReference type="ARBA" id="ARBA00022785"/>
    </source>
</evidence>
<feature type="binding site" evidence="9">
    <location>
        <begin position="256"/>
        <end position="257"/>
    </location>
    <ligand>
        <name>cob(II)alamin</name>
        <dbReference type="ChEBI" id="CHEBI:16304"/>
    </ligand>
</feature>
<dbReference type="EC" id="1.17.99.6" evidence="9"/>
<sequence length="385" mass="44012">MSFNCVKYVSDVKPNYEQLAQQIKLWGQQLGFSEVGITDIDLTKHEAQLQRWLDAGYHGSMDYMAAHGMKRARPSELVPGTQRVISVKMNYLPPDSGFAKNLKNTEKAYISRYALGRDYHKLMRNRLKQLGKKIEQQVGDYGFRPFVDSAPVLERQLAEKAGLGWRGKHSLLINKEAGSWFFLGELFVDLPLPIDDENTFEGCGKCVACITLCPTGAIVEPYVVDARKCISYLTIEHQGAIPEQYRTLMGNRIYGCDDCQLVCPWNRYGQITDEQDFHPRTQLKNKDLLALFAWDETTFLTNTEGSPIRRIGHERWLRNIAVGLGNADFSPAIIHALEDKRKTVSDMVNEHIEWALTQQHDKQRQKLRKTARLIRIVEKGLPRDA</sequence>
<feature type="binding site" evidence="9">
    <location>
        <position position="259"/>
    </location>
    <ligand>
        <name>[4Fe-4S] cluster</name>
        <dbReference type="ChEBI" id="CHEBI:49883"/>
        <label>2</label>
    </ligand>
</feature>
<dbReference type="InterPro" id="IPR013542">
    <property type="entry name" value="QueG_DUF1730"/>
</dbReference>
<dbReference type="GO" id="GO:0005737">
    <property type="term" value="C:cytoplasm"/>
    <property type="evidence" value="ECO:0007669"/>
    <property type="project" value="UniProtKB-SubCell"/>
</dbReference>
<dbReference type="HAMAP" id="MF_00916">
    <property type="entry name" value="QueG"/>
    <property type="match status" value="1"/>
</dbReference>
<feature type="active site" description="Proton donor" evidence="9">
    <location>
        <position position="148"/>
    </location>
</feature>
<keyword evidence="5 9" id="KW-0671">Queuosine biosynthesis</keyword>
<dbReference type="GO" id="GO:0008616">
    <property type="term" value="P:tRNA queuosine(34) biosynthetic process"/>
    <property type="evidence" value="ECO:0007669"/>
    <property type="project" value="UniProtKB-UniRule"/>
</dbReference>
<comment type="cofactor">
    <cofactor evidence="9">
        <name>[4Fe-4S] cluster</name>
        <dbReference type="ChEBI" id="CHEBI:49883"/>
    </cofactor>
    <text evidence="9">Binds 2 [4Fe-4S] clusters per monomer.</text>
</comment>
<dbReference type="InterPro" id="IPR017896">
    <property type="entry name" value="4Fe4S_Fe-S-bd"/>
</dbReference>
<dbReference type="GO" id="GO:0046872">
    <property type="term" value="F:metal ion binding"/>
    <property type="evidence" value="ECO:0007669"/>
    <property type="project" value="UniProtKB-KW"/>
</dbReference>
<feature type="binding site" evidence="9">
    <location>
        <position position="231"/>
    </location>
    <ligand>
        <name>cob(II)alamin</name>
        <dbReference type="ChEBI" id="CHEBI:16304"/>
    </ligand>
</feature>